<organism evidence="3 4">
    <name type="scientific">Rhamnusium bicolor</name>
    <dbReference type="NCBI Taxonomy" id="1586634"/>
    <lineage>
        <taxon>Eukaryota</taxon>
        <taxon>Metazoa</taxon>
        <taxon>Ecdysozoa</taxon>
        <taxon>Arthropoda</taxon>
        <taxon>Hexapoda</taxon>
        <taxon>Insecta</taxon>
        <taxon>Pterygota</taxon>
        <taxon>Neoptera</taxon>
        <taxon>Endopterygota</taxon>
        <taxon>Coleoptera</taxon>
        <taxon>Polyphaga</taxon>
        <taxon>Cucujiformia</taxon>
        <taxon>Chrysomeloidea</taxon>
        <taxon>Cerambycidae</taxon>
        <taxon>Lepturinae</taxon>
        <taxon>Rhagiini</taxon>
        <taxon>Rhamnusium</taxon>
    </lineage>
</organism>
<feature type="domain" description="HTH psq-type" evidence="2">
    <location>
        <begin position="36"/>
        <end position="70"/>
    </location>
</feature>
<dbReference type="AlphaFoldDB" id="A0AAV8XWF8"/>
<protein>
    <recommendedName>
        <fullName evidence="2">HTH psq-type domain-containing protein</fullName>
    </recommendedName>
</protein>
<dbReference type="InterPro" id="IPR009057">
    <property type="entry name" value="Homeodomain-like_sf"/>
</dbReference>
<dbReference type="GO" id="GO:0003677">
    <property type="term" value="F:DNA binding"/>
    <property type="evidence" value="ECO:0007669"/>
    <property type="project" value="InterPro"/>
</dbReference>
<dbReference type="InterPro" id="IPR007889">
    <property type="entry name" value="HTH_Psq"/>
</dbReference>
<dbReference type="EMBL" id="JANEYF010002715">
    <property type="protein sequence ID" value="KAJ8943078.1"/>
    <property type="molecule type" value="Genomic_DNA"/>
</dbReference>
<accession>A0AAV8XWF8</accession>
<evidence type="ECO:0000313" key="4">
    <source>
        <dbReference type="Proteomes" id="UP001162156"/>
    </source>
</evidence>
<evidence type="ECO:0000259" key="2">
    <source>
        <dbReference type="Pfam" id="PF05225"/>
    </source>
</evidence>
<sequence>MSGDRLTHHSNLKIGRHYKRKLGARSYKDYSEVSVEEALQRIIDDGWSLRKAAQNHKIPYGTLNNRLTGRHVKKNGGQTSLSANEEKPMIELCSLCGEWGFPFNIYEAFWQEYFR</sequence>
<keyword evidence="4" id="KW-1185">Reference proteome</keyword>
<comment type="caution">
    <text evidence="3">The sequence shown here is derived from an EMBL/GenBank/DDBJ whole genome shotgun (WGS) entry which is preliminary data.</text>
</comment>
<dbReference type="Proteomes" id="UP001162156">
    <property type="component" value="Unassembled WGS sequence"/>
</dbReference>
<dbReference type="Gene3D" id="1.10.10.60">
    <property type="entry name" value="Homeodomain-like"/>
    <property type="match status" value="1"/>
</dbReference>
<dbReference type="GO" id="GO:0005634">
    <property type="term" value="C:nucleus"/>
    <property type="evidence" value="ECO:0007669"/>
    <property type="project" value="UniProtKB-SubCell"/>
</dbReference>
<evidence type="ECO:0000313" key="3">
    <source>
        <dbReference type="EMBL" id="KAJ8943078.1"/>
    </source>
</evidence>
<evidence type="ECO:0000256" key="1">
    <source>
        <dbReference type="ARBA" id="ARBA00004123"/>
    </source>
</evidence>
<dbReference type="Pfam" id="PF05225">
    <property type="entry name" value="HTH_psq"/>
    <property type="match status" value="1"/>
</dbReference>
<gene>
    <name evidence="3" type="ORF">NQ314_009838</name>
</gene>
<dbReference type="SUPFAM" id="SSF46689">
    <property type="entry name" value="Homeodomain-like"/>
    <property type="match status" value="1"/>
</dbReference>
<proteinExistence type="predicted"/>
<comment type="subcellular location">
    <subcellularLocation>
        <location evidence="1">Nucleus</location>
    </subcellularLocation>
</comment>
<name>A0AAV8XWF8_9CUCU</name>
<reference evidence="3" key="1">
    <citation type="journal article" date="2023" name="Insect Mol. Biol.">
        <title>Genome sequencing provides insights into the evolution of gene families encoding plant cell wall-degrading enzymes in longhorned beetles.</title>
        <authorList>
            <person name="Shin N.R."/>
            <person name="Okamura Y."/>
            <person name="Kirsch R."/>
            <person name="Pauchet Y."/>
        </authorList>
    </citation>
    <scope>NUCLEOTIDE SEQUENCE</scope>
    <source>
        <strain evidence="3">RBIC_L_NR</strain>
    </source>
</reference>